<keyword evidence="7 8" id="KW-0501">Molybdenum cofactor biosynthesis</keyword>
<dbReference type="Proteomes" id="UP000746535">
    <property type="component" value="Unassembled WGS sequence"/>
</dbReference>
<dbReference type="PANTHER" id="PTHR19136">
    <property type="entry name" value="MOLYBDENUM COFACTOR GUANYLYLTRANSFERASE"/>
    <property type="match status" value="1"/>
</dbReference>
<evidence type="ECO:0000313" key="10">
    <source>
        <dbReference type="EMBL" id="NJP01639.1"/>
    </source>
</evidence>
<evidence type="ECO:0000256" key="4">
    <source>
        <dbReference type="ARBA" id="ARBA00022741"/>
    </source>
</evidence>
<evidence type="ECO:0000256" key="5">
    <source>
        <dbReference type="ARBA" id="ARBA00022842"/>
    </source>
</evidence>
<keyword evidence="2 8" id="KW-0808">Transferase</keyword>
<feature type="binding site" evidence="8">
    <location>
        <position position="105"/>
    </location>
    <ligand>
        <name>GTP</name>
        <dbReference type="ChEBI" id="CHEBI:37565"/>
    </ligand>
</feature>
<comment type="subunit">
    <text evidence="8">Monomer.</text>
</comment>
<evidence type="ECO:0000256" key="6">
    <source>
        <dbReference type="ARBA" id="ARBA00023134"/>
    </source>
</evidence>
<feature type="domain" description="MobA-like NTP transferase" evidence="9">
    <location>
        <begin position="14"/>
        <end position="170"/>
    </location>
</feature>
<evidence type="ECO:0000256" key="8">
    <source>
        <dbReference type="HAMAP-Rule" id="MF_00316"/>
    </source>
</evidence>
<dbReference type="InterPro" id="IPR025877">
    <property type="entry name" value="MobA-like_NTP_Trfase"/>
</dbReference>
<dbReference type="NCBIfam" id="TIGR02665">
    <property type="entry name" value="molyb_mobA"/>
    <property type="match status" value="1"/>
</dbReference>
<comment type="function">
    <text evidence="8">Transfers a GMP moiety from GTP to Mo-molybdopterin (Mo-MPT) cofactor (Moco or molybdenum cofactor) to form Mo-molybdopterin guanine dinucleotide (Mo-MGD) cofactor.</text>
</comment>
<dbReference type="PANTHER" id="PTHR19136:SF81">
    <property type="entry name" value="MOLYBDENUM COFACTOR GUANYLYLTRANSFERASE"/>
    <property type="match status" value="1"/>
</dbReference>
<feature type="binding site" evidence="8">
    <location>
        <position position="29"/>
    </location>
    <ligand>
        <name>GTP</name>
        <dbReference type="ChEBI" id="CHEBI:37565"/>
    </ligand>
</feature>
<dbReference type="InterPro" id="IPR029044">
    <property type="entry name" value="Nucleotide-diphossugar_trans"/>
</dbReference>
<comment type="caution">
    <text evidence="8">Lacks conserved residue(s) required for the propagation of feature annotation.</text>
</comment>
<dbReference type="InterPro" id="IPR013482">
    <property type="entry name" value="Molybde_CF_guanTrfase"/>
</dbReference>
<comment type="caution">
    <text evidence="10">The sequence shown here is derived from an EMBL/GenBank/DDBJ whole genome shotgun (WGS) entry which is preliminary data.</text>
</comment>
<feature type="binding site" evidence="8">
    <location>
        <begin position="16"/>
        <end position="18"/>
    </location>
    <ligand>
        <name>GTP</name>
        <dbReference type="ChEBI" id="CHEBI:37565"/>
    </ligand>
</feature>
<evidence type="ECO:0000313" key="11">
    <source>
        <dbReference type="Proteomes" id="UP000746535"/>
    </source>
</evidence>
<keyword evidence="3 8" id="KW-0479">Metal-binding</keyword>
<keyword evidence="4 8" id="KW-0547">Nucleotide-binding</keyword>
<reference evidence="10 11" key="1">
    <citation type="submission" date="2020-03" db="EMBL/GenBank/DDBJ databases">
        <authorList>
            <person name="Wang L."/>
            <person name="He N."/>
            <person name="Li Y."/>
            <person name="Fang Y."/>
            <person name="Zhang F."/>
        </authorList>
    </citation>
    <scope>NUCLEOTIDE SEQUENCE [LARGE SCALE GENOMIC DNA]</scope>
    <source>
        <strain evidence="11">hsmgli-8</strain>
    </source>
</reference>
<protein>
    <recommendedName>
        <fullName evidence="8">Molybdenum cofactor guanylyltransferase</fullName>
        <shortName evidence="8">MoCo guanylyltransferase</shortName>
        <ecNumber evidence="8">2.7.7.77</ecNumber>
    </recommendedName>
    <alternativeName>
        <fullName evidence="8">GTP:molybdopterin guanylyltransferase</fullName>
    </alternativeName>
    <alternativeName>
        <fullName evidence="8">Mo-MPT guanylyltransferase</fullName>
    </alternativeName>
    <alternativeName>
        <fullName evidence="8">Molybdopterin guanylyltransferase</fullName>
    </alternativeName>
    <alternativeName>
        <fullName evidence="8">Molybdopterin-guanine dinucleotide synthase</fullName>
        <shortName evidence="8">MGD synthase</shortName>
    </alternativeName>
</protein>
<proteinExistence type="inferred from homology"/>
<keyword evidence="11" id="KW-1185">Reference proteome</keyword>
<gene>
    <name evidence="8 10" type="primary">mobA</name>
    <name evidence="10" type="ORF">HBH25_12370</name>
</gene>
<dbReference type="SUPFAM" id="SSF53448">
    <property type="entry name" value="Nucleotide-diphospho-sugar transferases"/>
    <property type="match status" value="1"/>
</dbReference>
<feature type="binding site" evidence="8">
    <location>
        <position position="105"/>
    </location>
    <ligand>
        <name>Mg(2+)</name>
        <dbReference type="ChEBI" id="CHEBI:18420"/>
    </ligand>
</feature>
<dbReference type="GO" id="GO:0016779">
    <property type="term" value="F:nucleotidyltransferase activity"/>
    <property type="evidence" value="ECO:0007669"/>
    <property type="project" value="UniProtKB-KW"/>
</dbReference>
<comment type="similarity">
    <text evidence="8">Belongs to the MobA family.</text>
</comment>
<comment type="domain">
    <text evidence="8">The N-terminal domain determines nucleotide recognition and specific binding, while the C-terminal domain determines the specific binding to the target protein.</text>
</comment>
<evidence type="ECO:0000256" key="1">
    <source>
        <dbReference type="ARBA" id="ARBA00022490"/>
    </source>
</evidence>
<accession>A0ABX0YHI4</accession>
<dbReference type="EC" id="2.7.7.77" evidence="8"/>
<organism evidence="10 11">
    <name type="scientific">Pseudomonas quercus</name>
    <dbReference type="NCBI Taxonomy" id="2722792"/>
    <lineage>
        <taxon>Bacteria</taxon>
        <taxon>Pseudomonadati</taxon>
        <taxon>Pseudomonadota</taxon>
        <taxon>Gammaproteobacteria</taxon>
        <taxon>Pseudomonadales</taxon>
        <taxon>Pseudomonadaceae</taxon>
        <taxon>Pseudomonas</taxon>
    </lineage>
</organism>
<keyword evidence="10" id="KW-0548">Nucleotidyltransferase</keyword>
<dbReference type="Gene3D" id="3.90.550.10">
    <property type="entry name" value="Spore Coat Polysaccharide Biosynthesis Protein SpsA, Chain A"/>
    <property type="match status" value="1"/>
</dbReference>
<evidence type="ECO:0000259" key="9">
    <source>
        <dbReference type="Pfam" id="PF12804"/>
    </source>
</evidence>
<name>A0ABX0YHI4_9PSED</name>
<feature type="binding site" evidence="8">
    <location>
        <position position="75"/>
    </location>
    <ligand>
        <name>GTP</name>
        <dbReference type="ChEBI" id="CHEBI:37565"/>
    </ligand>
</feature>
<dbReference type="Pfam" id="PF12804">
    <property type="entry name" value="NTP_transf_3"/>
    <property type="match status" value="1"/>
</dbReference>
<evidence type="ECO:0000256" key="2">
    <source>
        <dbReference type="ARBA" id="ARBA00022679"/>
    </source>
</evidence>
<evidence type="ECO:0000256" key="7">
    <source>
        <dbReference type="ARBA" id="ARBA00023150"/>
    </source>
</evidence>
<keyword evidence="5 8" id="KW-0460">Magnesium</keyword>
<comment type="subcellular location">
    <subcellularLocation>
        <location evidence="8">Cytoplasm</location>
    </subcellularLocation>
</comment>
<comment type="catalytic activity">
    <reaction evidence="8">
        <text>Mo-molybdopterin + GTP + H(+) = Mo-molybdopterin guanine dinucleotide + diphosphate</text>
        <dbReference type="Rhea" id="RHEA:34243"/>
        <dbReference type="ChEBI" id="CHEBI:15378"/>
        <dbReference type="ChEBI" id="CHEBI:33019"/>
        <dbReference type="ChEBI" id="CHEBI:37565"/>
        <dbReference type="ChEBI" id="CHEBI:71302"/>
        <dbReference type="ChEBI" id="CHEBI:71310"/>
        <dbReference type="EC" id="2.7.7.77"/>
    </reaction>
</comment>
<dbReference type="CDD" id="cd02503">
    <property type="entry name" value="MobA"/>
    <property type="match status" value="1"/>
</dbReference>
<evidence type="ECO:0000256" key="3">
    <source>
        <dbReference type="ARBA" id="ARBA00022723"/>
    </source>
</evidence>
<dbReference type="EMBL" id="JAAVJI010000006">
    <property type="protein sequence ID" value="NJP01639.1"/>
    <property type="molecule type" value="Genomic_DNA"/>
</dbReference>
<keyword evidence="1 8" id="KW-0963">Cytoplasm</keyword>
<keyword evidence="6 8" id="KW-0342">GTP-binding</keyword>
<sequence>MNTASDIASPASVLLLAGGQGARVGGQDKGLLPWQGLPMIEHLHRQVRQFTDDLIISCNRNVDRYAVFADQLVMDTEAGFPGPMAGLSAGLAKARHERVLVLPCDVPAVDASLIQVMLSAQAMHADKPLIVRQGGIWEPLICVLPTSAITALVSAWAEGERSPRRVLLALEPQALDCPANDARLRNLNTLELMASL</sequence>
<dbReference type="HAMAP" id="MF_00316">
    <property type="entry name" value="MobA"/>
    <property type="match status" value="1"/>
</dbReference>
<dbReference type="RefSeq" id="WP_168084214.1">
    <property type="nucleotide sequence ID" value="NZ_JAAVJI010000006.1"/>
</dbReference>
<comment type="cofactor">
    <cofactor evidence="8">
        <name>Mg(2+)</name>
        <dbReference type="ChEBI" id="CHEBI:18420"/>
    </cofactor>
</comment>